<feature type="signal peptide" evidence="1">
    <location>
        <begin position="1"/>
        <end position="19"/>
    </location>
</feature>
<sequence>MVYLTTWISLFTLEALVVAGQHQVAEQIIIAPSESQKLDSDVSKVQHELKKAEIFPTVIDKFLPSFLLDAEWPSGERTKLGNTVKVDDVQDEPTITVRQSHSSSLSDEKRSGVTYTITITDPDAPSRDNPEWSEFCHFIATGVDISSSSSSETTTLRLSSLKDIISYKPPGPPPKTGKHRYVFLLFAPANGTTDPLRLTKPEDRKHWGTGKARHGVRDWAGENGLKPVAANFIYAQNEEQ</sequence>
<gene>
    <name evidence="2" type="ORF">Daesc_001006</name>
</gene>
<dbReference type="Gene3D" id="3.90.280.10">
    <property type="entry name" value="PEBP-like"/>
    <property type="match status" value="1"/>
</dbReference>
<dbReference type="InterPro" id="IPR008914">
    <property type="entry name" value="PEBP"/>
</dbReference>
<dbReference type="GO" id="GO:0030162">
    <property type="term" value="P:regulation of proteolysis"/>
    <property type="evidence" value="ECO:0007669"/>
    <property type="project" value="TreeGrafter"/>
</dbReference>
<reference evidence="2 3" key="1">
    <citation type="journal article" date="2024" name="Front Chem Biol">
        <title>Unveiling the potential of Daldinia eschscholtzii MFLUCC 19-0629 through bioactivity and bioinformatics studies for enhanced sustainable agriculture production.</title>
        <authorList>
            <person name="Brooks S."/>
            <person name="Weaver J.A."/>
            <person name="Klomchit A."/>
            <person name="Alharthi S.A."/>
            <person name="Onlamun T."/>
            <person name="Nurani R."/>
            <person name="Vong T.K."/>
            <person name="Alberti F."/>
            <person name="Greco C."/>
        </authorList>
    </citation>
    <scope>NUCLEOTIDE SEQUENCE [LARGE SCALE GENOMIC DNA]</scope>
    <source>
        <strain evidence="2">MFLUCC 19-0629</strain>
    </source>
</reference>
<dbReference type="SUPFAM" id="SSF49777">
    <property type="entry name" value="PEBP-like"/>
    <property type="match status" value="1"/>
</dbReference>
<dbReference type="GO" id="GO:0005543">
    <property type="term" value="F:phospholipid binding"/>
    <property type="evidence" value="ECO:0007669"/>
    <property type="project" value="TreeGrafter"/>
</dbReference>
<dbReference type="Proteomes" id="UP001369815">
    <property type="component" value="Unassembled WGS sequence"/>
</dbReference>
<proteinExistence type="predicted"/>
<name>A0AAX6N1A0_9PEZI</name>
<dbReference type="AlphaFoldDB" id="A0AAX6N1A0"/>
<evidence type="ECO:0000313" key="3">
    <source>
        <dbReference type="Proteomes" id="UP001369815"/>
    </source>
</evidence>
<dbReference type="InterPro" id="IPR036610">
    <property type="entry name" value="PEBP-like_sf"/>
</dbReference>
<dbReference type="CDD" id="cd00866">
    <property type="entry name" value="PEBP_euk"/>
    <property type="match status" value="1"/>
</dbReference>
<dbReference type="PANTHER" id="PTHR11362">
    <property type="entry name" value="PHOSPHATIDYLETHANOLAMINE-BINDING PROTEIN"/>
    <property type="match status" value="1"/>
</dbReference>
<feature type="chain" id="PRO_5043982718" description="Carboxypeptidase Y inhibitor" evidence="1">
    <location>
        <begin position="20"/>
        <end position="240"/>
    </location>
</feature>
<protein>
    <recommendedName>
        <fullName evidence="4">Carboxypeptidase Y inhibitor</fullName>
    </recommendedName>
</protein>
<evidence type="ECO:0000313" key="2">
    <source>
        <dbReference type="EMBL" id="KAK6958211.1"/>
    </source>
</evidence>
<organism evidence="2 3">
    <name type="scientific">Daldinia eschscholtzii</name>
    <dbReference type="NCBI Taxonomy" id="292717"/>
    <lineage>
        <taxon>Eukaryota</taxon>
        <taxon>Fungi</taxon>
        <taxon>Dikarya</taxon>
        <taxon>Ascomycota</taxon>
        <taxon>Pezizomycotina</taxon>
        <taxon>Sordariomycetes</taxon>
        <taxon>Xylariomycetidae</taxon>
        <taxon>Xylariales</taxon>
        <taxon>Hypoxylaceae</taxon>
        <taxon>Daldinia</taxon>
    </lineage>
</organism>
<evidence type="ECO:0000256" key="1">
    <source>
        <dbReference type="SAM" id="SignalP"/>
    </source>
</evidence>
<dbReference type="InterPro" id="IPR035810">
    <property type="entry name" value="PEBP_euk"/>
</dbReference>
<keyword evidence="3" id="KW-1185">Reference proteome</keyword>
<dbReference type="GO" id="GO:0030414">
    <property type="term" value="F:peptidase inhibitor activity"/>
    <property type="evidence" value="ECO:0007669"/>
    <property type="project" value="TreeGrafter"/>
</dbReference>
<dbReference type="GO" id="GO:0046578">
    <property type="term" value="P:regulation of Ras protein signal transduction"/>
    <property type="evidence" value="ECO:0007669"/>
    <property type="project" value="TreeGrafter"/>
</dbReference>
<dbReference type="Pfam" id="PF01161">
    <property type="entry name" value="PBP"/>
    <property type="match status" value="1"/>
</dbReference>
<keyword evidence="1" id="KW-0732">Signal</keyword>
<accession>A0AAX6N1A0</accession>
<dbReference type="EMBL" id="JBANMG010000001">
    <property type="protein sequence ID" value="KAK6958211.1"/>
    <property type="molecule type" value="Genomic_DNA"/>
</dbReference>
<evidence type="ECO:0008006" key="4">
    <source>
        <dbReference type="Google" id="ProtNLM"/>
    </source>
</evidence>
<dbReference type="PANTHER" id="PTHR11362:SF148">
    <property type="entry name" value="CARBOXYPEPTIDASE Y INHIBITOR"/>
    <property type="match status" value="1"/>
</dbReference>
<comment type="caution">
    <text evidence="2">The sequence shown here is derived from an EMBL/GenBank/DDBJ whole genome shotgun (WGS) entry which is preliminary data.</text>
</comment>